<accession>A0A8T0DAZ8</accession>
<dbReference type="Gene3D" id="2.60.220.30">
    <property type="match status" value="1"/>
</dbReference>
<dbReference type="PANTHER" id="PTHR12582">
    <property type="entry name" value="NETRIN RECEPTOR UNC5"/>
    <property type="match status" value="1"/>
</dbReference>
<reference evidence="14 15" key="1">
    <citation type="submission" date="2019-07" db="EMBL/GenBank/DDBJ databases">
        <title>Annotation for the trematode Paragonimus westermani.</title>
        <authorList>
            <person name="Choi Y.-J."/>
        </authorList>
    </citation>
    <scope>NUCLEOTIDE SEQUENCE [LARGE SCALE GENOMIC DNA]</scope>
    <source>
        <strain evidence="14">180907_Pwestermani</strain>
    </source>
</reference>
<proteinExistence type="inferred from homology"/>
<comment type="caution">
    <text evidence="14">The sequence shown here is derived from an EMBL/GenBank/DDBJ whole genome shotgun (WGS) entry which is preliminary data.</text>
</comment>
<dbReference type="PROSITE" id="PS50835">
    <property type="entry name" value="IG_LIKE"/>
    <property type="match status" value="1"/>
</dbReference>
<dbReference type="SMART" id="SM00409">
    <property type="entry name" value="IG"/>
    <property type="match status" value="1"/>
</dbReference>
<comment type="similarity">
    <text evidence="2 10">Belongs to the unc-5 family.</text>
</comment>
<keyword evidence="5 10" id="KW-0472">Membrane</keyword>
<dbReference type="GO" id="GO:0005886">
    <property type="term" value="C:plasma membrane"/>
    <property type="evidence" value="ECO:0007669"/>
    <property type="project" value="UniProtKB-SubCell"/>
</dbReference>
<dbReference type="InterPro" id="IPR003599">
    <property type="entry name" value="Ig_sub"/>
</dbReference>
<evidence type="ECO:0000256" key="1">
    <source>
        <dbReference type="ARBA" id="ARBA00004479"/>
    </source>
</evidence>
<evidence type="ECO:0000259" key="12">
    <source>
        <dbReference type="PROSITE" id="PS50835"/>
    </source>
</evidence>
<dbReference type="InterPro" id="IPR007110">
    <property type="entry name" value="Ig-like_dom"/>
</dbReference>
<dbReference type="SMART" id="SM00218">
    <property type="entry name" value="ZU5"/>
    <property type="match status" value="1"/>
</dbReference>
<feature type="domain" description="Ig-like" evidence="12">
    <location>
        <begin position="146"/>
        <end position="252"/>
    </location>
</feature>
<evidence type="ECO:0000256" key="7">
    <source>
        <dbReference type="ARBA" id="ARBA00023170"/>
    </source>
</evidence>
<feature type="chain" id="PRO_5035961039" description="Netrin receptor UNC5" evidence="10">
    <location>
        <begin position="29"/>
        <end position="1238"/>
    </location>
</feature>
<evidence type="ECO:0000313" key="15">
    <source>
        <dbReference type="Proteomes" id="UP000699462"/>
    </source>
</evidence>
<dbReference type="Pfam" id="PF00791">
    <property type="entry name" value="ZU5"/>
    <property type="match status" value="1"/>
</dbReference>
<evidence type="ECO:0000256" key="2">
    <source>
        <dbReference type="ARBA" id="ARBA00009844"/>
    </source>
</evidence>
<keyword evidence="10" id="KW-0812">Transmembrane</keyword>
<evidence type="ECO:0000313" key="14">
    <source>
        <dbReference type="EMBL" id="KAF8563901.1"/>
    </source>
</evidence>
<feature type="region of interest" description="Disordered" evidence="11">
    <location>
        <begin position="656"/>
        <end position="716"/>
    </location>
</feature>
<dbReference type="InterPro" id="IPR036179">
    <property type="entry name" value="Ig-like_dom_sf"/>
</dbReference>
<comment type="subcellular location">
    <subcellularLocation>
        <location evidence="10">Cell membrane</location>
        <topology evidence="10">Single-pass type I membrane protein</topology>
    </subcellularLocation>
    <subcellularLocation>
        <location evidence="1">Membrane</location>
        <topology evidence="1">Single-pass type I membrane protein</topology>
    </subcellularLocation>
</comment>
<keyword evidence="6" id="KW-1015">Disulfide bond</keyword>
<dbReference type="Pfam" id="PF25609">
    <property type="entry name" value="Unc5_NetrinR_N"/>
    <property type="match status" value="1"/>
</dbReference>
<dbReference type="AlphaFoldDB" id="A0A8T0DAZ8"/>
<dbReference type="SUPFAM" id="SSF48726">
    <property type="entry name" value="Immunoglobulin"/>
    <property type="match status" value="1"/>
</dbReference>
<evidence type="ECO:0000256" key="11">
    <source>
        <dbReference type="SAM" id="MobiDB-lite"/>
    </source>
</evidence>
<evidence type="ECO:0000256" key="8">
    <source>
        <dbReference type="ARBA" id="ARBA00023180"/>
    </source>
</evidence>
<feature type="compositionally biased region" description="Polar residues" evidence="11">
    <location>
        <begin position="614"/>
        <end position="633"/>
    </location>
</feature>
<dbReference type="InterPro" id="IPR057755">
    <property type="entry name" value="UNC5A-D-like_N"/>
</dbReference>
<dbReference type="Gene3D" id="2.60.40.10">
    <property type="entry name" value="Immunoglobulins"/>
    <property type="match status" value="2"/>
</dbReference>
<name>A0A8T0DAZ8_9TREM</name>
<keyword evidence="15" id="KW-1185">Reference proteome</keyword>
<dbReference type="SMART" id="SM00408">
    <property type="entry name" value="IGc2"/>
    <property type="match status" value="1"/>
</dbReference>
<feature type="compositionally biased region" description="Polar residues" evidence="11">
    <location>
        <begin position="656"/>
        <end position="705"/>
    </location>
</feature>
<dbReference type="EMBL" id="JTDF01010359">
    <property type="protein sequence ID" value="KAF8563901.1"/>
    <property type="molecule type" value="Genomic_DNA"/>
</dbReference>
<evidence type="ECO:0000256" key="9">
    <source>
        <dbReference type="ARBA" id="ARBA00023319"/>
    </source>
</evidence>
<sequence length="1238" mass="137889">MFFSVLKHPVVLSPLPLFFLTLFLTVDSQKDLVQPDETHLEGVPFFIQHPKPLYYTMKGHPATIECVAEPVSHAVIECAEQVIPYKGPEDSGRLKVTRLDSENRPDPEGKRWKLELQVRAKEVEEWFDSYACRCEAWNKVVELQRPKKVVSQEAIIVEAYLERKFQLEPVSTDLTVGKRLVLTCIAPKGKPDPEVYWLKDGKRVNRETFPQMLINDYDHLIVENVTMHDGGNYTCVAECLGLEYRYATAKVTILSPVGITTSPSEKFGKYADAWTEWRSCVWLVTPSTSPLCQQSRYRTCSPDWSNKSVFKEKSGEPITADSLPRAFKDYCPHPWIQTRNCSLAECTAATSAQELNTKFGASVSTEIGDFHHPLRTREIIVYVCIFLSLAIVLGIIAMIIAAKRGRHCTSGPFPLYNCCFQERNSFSTRKNGLLNKDPLLMNDFKQSNMTIKNLRAHDPSQFTNDGHFANGNLTTNEPQPMFVQYNEPINNMCPRYPTSMYGLSADLIGLRNPHQPSPVKSGAFIISSQSMVPVVCGEPTSQLTKPLVSMNNSCQPGVPVGMGNHPGSSLDAHYFLTNVNATSTNAAPLLITSSETNAQNNVIVQGAEVGSLSPKLTHTKNSQSPPKVSSGNDVQDENLKLPQTFSGSAVSSLFTDSSAGHSSVNTTTNTTAIGSRNADSSNGSPCLAINNYSQPTTNGMPQQEHTGLPNVTYDTHSRQSSSLYHYMSPDDVHKEELQDLDFLISATVTEKGGVLRLKESGVDLYIPPGAVRPNVQERVYLAVCRDDRQRPVLRDTQTLLSPVVQFGPANTRLLSHVIMTLPHCAELGDGCWFIRLLAMSSKAETEQLERLKFEKLMDNSALYATTNIMKIEEGDAIHVDINQEVNQWQEVFSVGFKAPGISWSESSEGVVCHLSPRTAHVIIQHPQRFCLVGESAGQVLVQRQKSVSMDPVAKHQVFNQSPAVKTLRLAAFSGRLTPTMDYNIRVYVLPDTLDAFQHVLHVERQSDGYLVDTTKPFHFQDNGAGLFFQIGELSFGWRSRLHAKTQEIPFRHIWSGTQMSTLHCAFSLEHVDLTQMSVSCQIVVFQGANRSHNETLHISSDAITASDQLLLKCTQHGLKSSCYRTASNWQSENFHGPLSSGIDGTNCMYRLPLNLKQQIILAVESTPKGWMDLAKQMGLECLISQLSSTDCPARKLLEIWESIYPGGQALNKLKFALQNVGWSEYANLLTLELMITWE</sequence>
<keyword evidence="7 10" id="KW-0675">Receptor</keyword>
<dbReference type="InterPro" id="IPR013783">
    <property type="entry name" value="Ig-like_fold"/>
</dbReference>
<dbReference type="SUPFAM" id="SSF47986">
    <property type="entry name" value="DEATH domain"/>
    <property type="match status" value="1"/>
</dbReference>
<dbReference type="InterPro" id="IPR037936">
    <property type="entry name" value="UNC5A-D"/>
</dbReference>
<organism evidence="14 15">
    <name type="scientific">Paragonimus westermani</name>
    <dbReference type="NCBI Taxonomy" id="34504"/>
    <lineage>
        <taxon>Eukaryota</taxon>
        <taxon>Metazoa</taxon>
        <taxon>Spiralia</taxon>
        <taxon>Lophotrochozoa</taxon>
        <taxon>Platyhelminthes</taxon>
        <taxon>Trematoda</taxon>
        <taxon>Digenea</taxon>
        <taxon>Plagiorchiida</taxon>
        <taxon>Troglotremata</taxon>
        <taxon>Troglotrematidae</taxon>
        <taxon>Paragonimus</taxon>
    </lineage>
</organism>
<dbReference type="Gene3D" id="1.10.533.10">
    <property type="entry name" value="Death Domain, Fas"/>
    <property type="match status" value="1"/>
</dbReference>
<keyword evidence="8" id="KW-0325">Glycoprotein</keyword>
<dbReference type="Pfam" id="PF13927">
    <property type="entry name" value="Ig_3"/>
    <property type="match status" value="1"/>
</dbReference>
<dbReference type="Proteomes" id="UP000699462">
    <property type="component" value="Unassembled WGS sequence"/>
</dbReference>
<gene>
    <name evidence="14" type="ORF">P879_03072</name>
</gene>
<evidence type="ECO:0000256" key="6">
    <source>
        <dbReference type="ARBA" id="ARBA00023157"/>
    </source>
</evidence>
<dbReference type="InterPro" id="IPR003598">
    <property type="entry name" value="Ig_sub2"/>
</dbReference>
<feature type="domain" description="ZU5" evidence="13">
    <location>
        <begin position="742"/>
        <end position="857"/>
    </location>
</feature>
<evidence type="ECO:0000256" key="3">
    <source>
        <dbReference type="ARBA" id="ARBA00022473"/>
    </source>
</evidence>
<keyword evidence="4 10" id="KW-0732">Signal</keyword>
<evidence type="ECO:0000256" key="5">
    <source>
        <dbReference type="ARBA" id="ARBA00023136"/>
    </source>
</evidence>
<dbReference type="OrthoDB" id="5973910at2759"/>
<dbReference type="Pfam" id="PF17217">
    <property type="entry name" value="UPA"/>
    <property type="match status" value="1"/>
</dbReference>
<keyword evidence="9 10" id="KW-0393">Immunoglobulin domain</keyword>
<protein>
    <recommendedName>
        <fullName evidence="10">Netrin receptor UNC5</fullName>
    </recommendedName>
</protein>
<feature type="transmembrane region" description="Helical" evidence="10">
    <location>
        <begin position="379"/>
        <end position="402"/>
    </location>
</feature>
<dbReference type="InterPro" id="IPR033772">
    <property type="entry name" value="UPA"/>
</dbReference>
<dbReference type="InterPro" id="IPR000906">
    <property type="entry name" value="ZU5_dom"/>
</dbReference>
<evidence type="ECO:0000256" key="4">
    <source>
        <dbReference type="ARBA" id="ARBA00022729"/>
    </source>
</evidence>
<keyword evidence="10" id="KW-1133">Transmembrane helix</keyword>
<feature type="signal peptide" evidence="10">
    <location>
        <begin position="1"/>
        <end position="28"/>
    </location>
</feature>
<dbReference type="PROSITE" id="PS51145">
    <property type="entry name" value="ZU5"/>
    <property type="match status" value="1"/>
</dbReference>
<dbReference type="GO" id="GO:0005042">
    <property type="term" value="F:netrin receptor activity"/>
    <property type="evidence" value="ECO:0007669"/>
    <property type="project" value="UniProtKB-UniRule"/>
</dbReference>
<feature type="region of interest" description="Disordered" evidence="11">
    <location>
        <begin position="614"/>
        <end position="638"/>
    </location>
</feature>
<dbReference type="PANTHER" id="PTHR12582:SF47">
    <property type="entry name" value="NETRIN RECEPTOR UNC-5"/>
    <property type="match status" value="1"/>
</dbReference>
<keyword evidence="3 10" id="KW-0217">Developmental protein</keyword>
<dbReference type="InterPro" id="IPR011029">
    <property type="entry name" value="DEATH-like_dom_sf"/>
</dbReference>
<evidence type="ECO:0000256" key="10">
    <source>
        <dbReference type="RuleBase" id="RU367033"/>
    </source>
</evidence>
<comment type="function">
    <text evidence="10">Receptor for netrin required for axon guidance. Mediates axon repulsion of neuronal growth cones in the developing nervous system upon ligand binding.</text>
</comment>
<evidence type="ECO:0000259" key="13">
    <source>
        <dbReference type="PROSITE" id="PS51145"/>
    </source>
</evidence>